<accession>A0A2J6QM18</accession>
<feature type="transmembrane region" description="Helical" evidence="3">
    <location>
        <begin position="525"/>
        <end position="545"/>
    </location>
</feature>
<keyword evidence="5" id="KW-1185">Reference proteome</keyword>
<organism evidence="4 5">
    <name type="scientific">Hyaloscypha hepaticicola</name>
    <dbReference type="NCBI Taxonomy" id="2082293"/>
    <lineage>
        <taxon>Eukaryota</taxon>
        <taxon>Fungi</taxon>
        <taxon>Dikarya</taxon>
        <taxon>Ascomycota</taxon>
        <taxon>Pezizomycotina</taxon>
        <taxon>Leotiomycetes</taxon>
        <taxon>Helotiales</taxon>
        <taxon>Hyaloscyphaceae</taxon>
        <taxon>Hyaloscypha</taxon>
    </lineage>
</organism>
<proteinExistence type="predicted"/>
<feature type="region of interest" description="Disordered" evidence="2">
    <location>
        <begin position="91"/>
        <end position="125"/>
    </location>
</feature>
<dbReference type="OrthoDB" id="2830640at2759"/>
<evidence type="ECO:0000256" key="3">
    <source>
        <dbReference type="SAM" id="Phobius"/>
    </source>
</evidence>
<name>A0A2J6QM18_9HELO</name>
<dbReference type="EMBL" id="KZ613466">
    <property type="protein sequence ID" value="PMD27296.1"/>
    <property type="molecule type" value="Genomic_DNA"/>
</dbReference>
<feature type="coiled-coil region" evidence="1">
    <location>
        <begin position="448"/>
        <end position="519"/>
    </location>
</feature>
<protein>
    <recommendedName>
        <fullName evidence="6">Cora-domain-containing protein</fullName>
    </recommendedName>
</protein>
<evidence type="ECO:0008006" key="6">
    <source>
        <dbReference type="Google" id="ProtNLM"/>
    </source>
</evidence>
<feature type="transmembrane region" description="Helical" evidence="3">
    <location>
        <begin position="565"/>
        <end position="588"/>
    </location>
</feature>
<reference evidence="4 5" key="1">
    <citation type="submission" date="2016-05" db="EMBL/GenBank/DDBJ databases">
        <title>A degradative enzymes factory behind the ericoid mycorrhizal symbiosis.</title>
        <authorList>
            <consortium name="DOE Joint Genome Institute"/>
            <person name="Martino E."/>
            <person name="Morin E."/>
            <person name="Grelet G."/>
            <person name="Kuo A."/>
            <person name="Kohler A."/>
            <person name="Daghino S."/>
            <person name="Barry K."/>
            <person name="Choi C."/>
            <person name="Cichocki N."/>
            <person name="Clum A."/>
            <person name="Copeland A."/>
            <person name="Hainaut M."/>
            <person name="Haridas S."/>
            <person name="Labutti K."/>
            <person name="Lindquist E."/>
            <person name="Lipzen A."/>
            <person name="Khouja H.-R."/>
            <person name="Murat C."/>
            <person name="Ohm R."/>
            <person name="Olson A."/>
            <person name="Spatafora J."/>
            <person name="Veneault-Fourrey C."/>
            <person name="Henrissat B."/>
            <person name="Grigoriev I."/>
            <person name="Martin F."/>
            <person name="Perotto S."/>
        </authorList>
    </citation>
    <scope>NUCLEOTIDE SEQUENCE [LARGE SCALE GENOMIC DNA]</scope>
    <source>
        <strain evidence="4 5">UAMH 7357</strain>
    </source>
</reference>
<keyword evidence="3" id="KW-1133">Transmembrane helix</keyword>
<evidence type="ECO:0000313" key="5">
    <source>
        <dbReference type="Proteomes" id="UP000235672"/>
    </source>
</evidence>
<dbReference type="Proteomes" id="UP000235672">
    <property type="component" value="Unassembled WGS sequence"/>
</dbReference>
<evidence type="ECO:0000256" key="2">
    <source>
        <dbReference type="SAM" id="MobiDB-lite"/>
    </source>
</evidence>
<dbReference type="AlphaFoldDB" id="A0A2J6QM18"/>
<gene>
    <name evidence="4" type="ORF">NA56DRAFT_684695</name>
</gene>
<keyword evidence="1" id="KW-0175">Coiled coil</keyword>
<dbReference type="STRING" id="1745343.A0A2J6QM18"/>
<keyword evidence="3" id="KW-0472">Membrane</keyword>
<evidence type="ECO:0000313" key="4">
    <source>
        <dbReference type="EMBL" id="PMD27296.1"/>
    </source>
</evidence>
<sequence>MTPSKKHRLSFKVIQHPESPANVPDRVKSVDLYTLDDHQNFNVAKGPSLSELETELGAFNHAFYCYRNEPFSEYGTLSLLRCDERISPEQSHRALPSTLTVPDTPRVRSRASSIHSNKSRAQENGNPIDLKDLRKFFDRCRQSDSEEFELSLMQRQPHCQWSCTRHTSPARPVNCVKFSYSLVSPDGPSLNISHHFHSLLVSEDEAINQNLFPICVDGDRHVSLSNLKNGVNQTNLVPSPPTANSVEEDRVQYASNSLDQSQTDNESSLQDSLREMARGYTMGLGSKDLEDILLTAKKLDFVEGRKSQSKTFPAFRPTLHPKAIVLGVLEAFASDLRWSITSHQKFIEDQENQIRVQRQPEYKDGDGLARCSTFLSEVNVRIGLLRPKVLFLAASLNTLESCRGIPGSEEDLAFLFPAKTASDGGVSSFKNPFEKQWGRQLDDIHTRLRDLKGKCDHCKADLETLQHQVTGNLLMLSNLLAQRENEWTHETAKNQIKMLKKQEEILQNQEIIAKKAKLDGTVTKWIAILTALLLPGTFIAILFTIPIFNWDAPDKKWVKPEPFDLYWKVTGSTTGVFVAGFSIWFLALELLDRKSKKQGQGKDGGAATV</sequence>
<keyword evidence="3" id="KW-0812">Transmembrane</keyword>
<evidence type="ECO:0000256" key="1">
    <source>
        <dbReference type="SAM" id="Coils"/>
    </source>
</evidence>